<keyword evidence="2" id="KW-0812">Transmembrane</keyword>
<keyword evidence="4" id="KW-1185">Reference proteome</keyword>
<feature type="transmembrane region" description="Helical" evidence="2">
    <location>
        <begin position="274"/>
        <end position="292"/>
    </location>
</feature>
<evidence type="ECO:0000256" key="1">
    <source>
        <dbReference type="SAM" id="MobiDB-lite"/>
    </source>
</evidence>
<dbReference type="Proteomes" id="UP001190700">
    <property type="component" value="Unassembled WGS sequence"/>
</dbReference>
<evidence type="ECO:0000256" key="2">
    <source>
        <dbReference type="SAM" id="Phobius"/>
    </source>
</evidence>
<keyword evidence="2" id="KW-1133">Transmembrane helix</keyword>
<dbReference type="GO" id="GO:0005886">
    <property type="term" value="C:plasma membrane"/>
    <property type="evidence" value="ECO:0007669"/>
    <property type="project" value="TreeGrafter"/>
</dbReference>
<dbReference type="AlphaFoldDB" id="A0AAE0F6V1"/>
<protein>
    <recommendedName>
        <fullName evidence="5">CSC1/OSCA1-like 7TM region domain-containing protein</fullName>
    </recommendedName>
</protein>
<gene>
    <name evidence="3" type="ORF">CYMTET_36598</name>
</gene>
<feature type="compositionally biased region" description="Polar residues" evidence="1">
    <location>
        <begin position="452"/>
        <end position="464"/>
    </location>
</feature>
<proteinExistence type="predicted"/>
<accession>A0AAE0F6V1</accession>
<feature type="transmembrane region" description="Helical" evidence="2">
    <location>
        <begin position="204"/>
        <end position="225"/>
    </location>
</feature>
<dbReference type="GO" id="GO:0005227">
    <property type="term" value="F:calcium-activated cation channel activity"/>
    <property type="evidence" value="ECO:0007669"/>
    <property type="project" value="InterPro"/>
</dbReference>
<dbReference type="PANTHER" id="PTHR13018">
    <property type="entry name" value="PROBABLE MEMBRANE PROTEIN DUF221-RELATED"/>
    <property type="match status" value="1"/>
</dbReference>
<evidence type="ECO:0000313" key="4">
    <source>
        <dbReference type="Proteomes" id="UP001190700"/>
    </source>
</evidence>
<keyword evidence="2" id="KW-0472">Membrane</keyword>
<dbReference type="EMBL" id="LGRX02024021">
    <property type="protein sequence ID" value="KAK3254181.1"/>
    <property type="molecule type" value="Genomic_DNA"/>
</dbReference>
<dbReference type="PANTHER" id="PTHR13018:SF83">
    <property type="entry name" value="RRM DOMAIN-CONTAINING PROTEIN"/>
    <property type="match status" value="1"/>
</dbReference>
<reference evidence="3 4" key="1">
    <citation type="journal article" date="2015" name="Genome Biol. Evol.">
        <title>Comparative Genomics of a Bacterivorous Green Alga Reveals Evolutionary Causalities and Consequences of Phago-Mixotrophic Mode of Nutrition.</title>
        <authorList>
            <person name="Burns J.A."/>
            <person name="Paasch A."/>
            <person name="Narechania A."/>
            <person name="Kim E."/>
        </authorList>
    </citation>
    <scope>NUCLEOTIDE SEQUENCE [LARGE SCALE GENOMIC DNA]</scope>
    <source>
        <strain evidence="3 4">PLY_AMNH</strain>
    </source>
</reference>
<feature type="transmembrane region" description="Helical" evidence="2">
    <location>
        <begin position="245"/>
        <end position="268"/>
    </location>
</feature>
<sequence>MCQRIEDDGNGWCGGTGFGAVLQYLLEQEKQKARNDSIDSQTSELAAEDESSTLDKARESFNLRFVSFAIAAVVVVMNIIITTAIRKLNMHEAYKTRSDKQMNFILKLTAGHLLNSVFVPIMVADPSYWYVRGGFVEQAFYIQLVNAVLPDIVQLLRVRYHINTIYLAKFAKTQSQMDVLHAPEEFSIAERYSNILKTFGLATFFGPLLPCSYCIGLVGVTFSYFTDKYMALRVCAKPDHLNQDVVLAFNRMLLFIAVIQYLICYFRYFDGDDNFVPVFVMGLIFGVTYTVFPIQKIFGIKVDEELEDGGTGGVSWEECMKFPEGCAREDINGIHSHGLEVYAPRLPEYCLEDFKQRVYDEYKLPPRVLPANPALLHGQGNDAGGAATMPPPSVKAPPMGYGFSQPLPPPLPVVAMAAEPPRQVPPPARAFQAMPAQPAPVSTLPPMPMPMQQSAPTTLPSEYSYNYPVPPPAFPPSAEAPTAYPTGMNPSLNQHN</sequence>
<dbReference type="InterPro" id="IPR045122">
    <property type="entry name" value="Csc1-like"/>
</dbReference>
<feature type="transmembrane region" description="Helical" evidence="2">
    <location>
        <begin position="65"/>
        <end position="84"/>
    </location>
</feature>
<organism evidence="3 4">
    <name type="scientific">Cymbomonas tetramitiformis</name>
    <dbReference type="NCBI Taxonomy" id="36881"/>
    <lineage>
        <taxon>Eukaryota</taxon>
        <taxon>Viridiplantae</taxon>
        <taxon>Chlorophyta</taxon>
        <taxon>Pyramimonadophyceae</taxon>
        <taxon>Pyramimonadales</taxon>
        <taxon>Pyramimonadaceae</taxon>
        <taxon>Cymbomonas</taxon>
    </lineage>
</organism>
<evidence type="ECO:0000313" key="3">
    <source>
        <dbReference type="EMBL" id="KAK3254181.1"/>
    </source>
</evidence>
<name>A0AAE0F6V1_9CHLO</name>
<comment type="caution">
    <text evidence="3">The sequence shown here is derived from an EMBL/GenBank/DDBJ whole genome shotgun (WGS) entry which is preliminary data.</text>
</comment>
<evidence type="ECO:0008006" key="5">
    <source>
        <dbReference type="Google" id="ProtNLM"/>
    </source>
</evidence>
<feature type="region of interest" description="Disordered" evidence="1">
    <location>
        <begin position="424"/>
        <end position="496"/>
    </location>
</feature>